<evidence type="ECO:0000313" key="3">
    <source>
        <dbReference type="EMBL" id="SDO46949.1"/>
    </source>
</evidence>
<reference evidence="2 5" key="2">
    <citation type="submission" date="2016-10" db="EMBL/GenBank/DDBJ databases">
        <authorList>
            <person name="de Groot N.N."/>
        </authorList>
    </citation>
    <scope>NUCLEOTIDE SEQUENCE [LARGE SCALE GENOMIC DNA]</scope>
    <source>
        <strain evidence="5">BP1-145</strain>
        <strain evidence="2">BP1-148</strain>
    </source>
</reference>
<dbReference type="PANTHER" id="PTHR43179">
    <property type="entry name" value="RHAMNOSYLTRANSFERASE WBBL"/>
    <property type="match status" value="1"/>
</dbReference>
<dbReference type="RefSeq" id="WP_091818535.1">
    <property type="nucleotide sequence ID" value="NZ_CP091790.1"/>
</dbReference>
<reference evidence="3 4" key="1">
    <citation type="submission" date="2016-10" db="EMBL/GenBank/DDBJ databases">
        <authorList>
            <person name="Varghese N."/>
            <person name="Submissions S."/>
        </authorList>
    </citation>
    <scope>NUCLEOTIDE SEQUENCE</scope>
    <source>
        <strain evidence="3">BP1-145</strain>
        <strain evidence="4">BP1-148</strain>
    </source>
</reference>
<dbReference type="Gene3D" id="3.90.550.10">
    <property type="entry name" value="Spore Coat Polysaccharide Biosynthesis Protein SpsA, Chain A"/>
    <property type="match status" value="1"/>
</dbReference>
<dbReference type="OrthoDB" id="9771846at2"/>
<organism evidence="3 5">
    <name type="scientific">Prevotella communis</name>
    <dbReference type="NCBI Taxonomy" id="2913614"/>
    <lineage>
        <taxon>Bacteria</taxon>
        <taxon>Pseudomonadati</taxon>
        <taxon>Bacteroidota</taxon>
        <taxon>Bacteroidia</taxon>
        <taxon>Bacteroidales</taxon>
        <taxon>Prevotellaceae</taxon>
        <taxon>Prevotella</taxon>
    </lineage>
</organism>
<evidence type="ECO:0000313" key="2">
    <source>
        <dbReference type="EMBL" id="SDG97990.1"/>
    </source>
</evidence>
<evidence type="ECO:0000313" key="5">
    <source>
        <dbReference type="Proteomes" id="UP000199134"/>
    </source>
</evidence>
<dbReference type="GO" id="GO:0016740">
    <property type="term" value="F:transferase activity"/>
    <property type="evidence" value="ECO:0007669"/>
    <property type="project" value="UniProtKB-KW"/>
</dbReference>
<gene>
    <name evidence="3" type="ORF">SAMN04487900_12154</name>
    <name evidence="2" type="ORF">SAMN04487901_11426</name>
</gene>
<protein>
    <submittedName>
        <fullName evidence="3">Glycosyltransferase, GT2 family</fullName>
    </submittedName>
</protein>
<proteinExistence type="predicted"/>
<keyword evidence="2" id="KW-0808">Transferase</keyword>
<accession>A0A1G7YQ33</accession>
<dbReference type="Pfam" id="PF00535">
    <property type="entry name" value="Glycos_transf_2"/>
    <property type="match status" value="1"/>
</dbReference>
<dbReference type="InterPro" id="IPR029044">
    <property type="entry name" value="Nucleotide-diphossugar_trans"/>
</dbReference>
<accession>A0A1H0JTW4</accession>
<dbReference type="Proteomes" id="UP000199134">
    <property type="component" value="Unassembled WGS sequence"/>
</dbReference>
<dbReference type="EMBL" id="FNIW01000021">
    <property type="protein sequence ID" value="SDO46949.1"/>
    <property type="molecule type" value="Genomic_DNA"/>
</dbReference>
<dbReference type="SUPFAM" id="SSF53448">
    <property type="entry name" value="Nucleotide-diphospho-sugar transferases"/>
    <property type="match status" value="1"/>
</dbReference>
<dbReference type="CDD" id="cd04186">
    <property type="entry name" value="GT_2_like_c"/>
    <property type="match status" value="1"/>
</dbReference>
<dbReference type="PANTHER" id="PTHR43179:SF7">
    <property type="entry name" value="RHAMNOSYLTRANSFERASE WBBL"/>
    <property type="match status" value="1"/>
</dbReference>
<dbReference type="Proteomes" id="UP000198779">
    <property type="component" value="Unassembled WGS sequence"/>
</dbReference>
<dbReference type="EMBL" id="FNCQ01000014">
    <property type="protein sequence ID" value="SDG97990.1"/>
    <property type="molecule type" value="Genomic_DNA"/>
</dbReference>
<name>A0A1H0JTW4_9BACT</name>
<dbReference type="InterPro" id="IPR001173">
    <property type="entry name" value="Glyco_trans_2-like"/>
</dbReference>
<sequence length="366" mass="42108">MKLSVIIVNYNVRYYLEQCIYSVQRAAEGLEYEIFVVDNHSSDDSIRYLKKRFKDSINLIECSHNQGFAKANNIAIRQSEGEYVLLLNPDTIVGEKCIREVLDFMDAHPQAGGAGVKMYDGAGHVARESRRGLPTPFVSFLKMLGFTRRYYMSHLSWDEPGQIEVVSGAFMMLRREALDKIGLLDEDFFMYGEDIDLSYRILKAGYENWYVPGRIVHYKGESTQKSSFRYVHVFYQAMLIFFRKHYGHLSLLVTLPIKVAIYFRALIALIQMLYMRLRKSLGFFPKRRYDIVYIYKGSKRVRSRFNAIVKRKGLTTATGGNGCFVYDTSTISYEDIISDMAANPGHILGTYTKESNVIITPMEIVG</sequence>
<feature type="domain" description="Glycosyltransferase 2-like" evidence="1">
    <location>
        <begin position="4"/>
        <end position="182"/>
    </location>
</feature>
<keyword evidence="4" id="KW-1185">Reference proteome</keyword>
<evidence type="ECO:0000313" key="4">
    <source>
        <dbReference type="Proteomes" id="UP000198779"/>
    </source>
</evidence>
<evidence type="ECO:0000259" key="1">
    <source>
        <dbReference type="Pfam" id="PF00535"/>
    </source>
</evidence>
<dbReference type="STRING" id="645274.SAMN04487901_11426"/>
<dbReference type="AlphaFoldDB" id="A0A1H0JTW4"/>